<keyword evidence="9" id="KW-1185">Reference proteome</keyword>
<evidence type="ECO:0000259" key="5">
    <source>
        <dbReference type="SMART" id="SM00645"/>
    </source>
</evidence>
<evidence type="ECO:0000256" key="2">
    <source>
        <dbReference type="ARBA" id="ARBA00023145"/>
    </source>
</evidence>
<dbReference type="SUPFAM" id="SSF54001">
    <property type="entry name" value="Cysteine proteinases"/>
    <property type="match status" value="1"/>
</dbReference>
<evidence type="ECO:0000313" key="9">
    <source>
        <dbReference type="Proteomes" id="UP000332933"/>
    </source>
</evidence>
<dbReference type="InterPro" id="IPR025660">
    <property type="entry name" value="Pept_his_AS"/>
</dbReference>
<dbReference type="EMBL" id="CAADRA010005892">
    <property type="protein sequence ID" value="VFT93181.1"/>
    <property type="molecule type" value="Genomic_DNA"/>
</dbReference>
<dbReference type="AlphaFoldDB" id="A0A485L798"/>
<dbReference type="InterPro" id="IPR038765">
    <property type="entry name" value="Papain-like_cys_pep_sf"/>
</dbReference>
<reference evidence="7" key="2">
    <citation type="submission" date="2019-06" db="EMBL/GenBank/DDBJ databases">
        <title>Genomics analysis of Aphanomyces spp. identifies a new class of oomycete effector associated with host adaptation.</title>
        <authorList>
            <person name="Gaulin E."/>
        </authorList>
    </citation>
    <scope>NUCLEOTIDE SEQUENCE</scope>
    <source>
        <strain evidence="7">CBS 578.67</strain>
    </source>
</reference>
<dbReference type="OrthoDB" id="190265at2759"/>
<dbReference type="FunFam" id="3.90.70.10:FF:000039">
    <property type="entry name" value="Cysteine proteinase 2, putative"/>
    <property type="match status" value="1"/>
</dbReference>
<evidence type="ECO:0000256" key="3">
    <source>
        <dbReference type="ARBA" id="ARBA00023157"/>
    </source>
</evidence>
<dbReference type="EMBL" id="VJMH01005871">
    <property type="protein sequence ID" value="KAF0692522.1"/>
    <property type="molecule type" value="Genomic_DNA"/>
</dbReference>
<dbReference type="PRINTS" id="PR00705">
    <property type="entry name" value="PAPAIN"/>
</dbReference>
<dbReference type="GO" id="GO:0006508">
    <property type="term" value="P:proteolysis"/>
    <property type="evidence" value="ECO:0007669"/>
    <property type="project" value="InterPro"/>
</dbReference>
<sequence>MKPSTLSVFGLVAAVTAVADHHRCHFFNNKDSCLNSKEEKPCLWCSSSAVPSTCYDEDEASQLPPGVFECARKTAAVPPENHGCHFYNTESSCIHGEEGGKPCFWCKSAAVPSTCYNATEAQQLPPAVFQCDKESKALVFDVGVSNLAKMDKSVPTSDPINHGCHFFNARDSCVKGAEGGHPCYWCKSAAVPSMCYNETEATQLPPAVFSCEKESAWDVVESNADDDEINWAITEMPSDETLTWLFRVWQWKHKVFYASNAEHDERLATFRANARRVATHNQHQLSYTLELNAFADTTWADFKRFYLGATPQNCSATHTTRLDVAQEDVPEAQDWRRWGAVSPVKDQGKCGSCWTFSTTGCLESHNLLTHGKKILLSEQNLIDCAQAFDNHGCNGGLPSHAFEFVKYNGGLDTGAAYPYHAKDEACKFSADHVGVHVVDIINITAHDENQLRAVVGTVGPVSIAFQVAEDFSLYKEGVYDSTVCKSGEQDVNHAVLAVGYNTTEDGHKYWIVKNSWSSNWGMEGFFNIARDKNMCGLADCASYPIV</sequence>
<dbReference type="Proteomes" id="UP000332933">
    <property type="component" value="Unassembled WGS sequence"/>
</dbReference>
<dbReference type="InterPro" id="IPR000668">
    <property type="entry name" value="Peptidase_C1A_C"/>
</dbReference>
<evidence type="ECO:0000313" key="8">
    <source>
        <dbReference type="EMBL" id="VFT93181.1"/>
    </source>
</evidence>
<feature type="signal peptide" evidence="4">
    <location>
        <begin position="1"/>
        <end position="19"/>
    </location>
</feature>
<evidence type="ECO:0000313" key="7">
    <source>
        <dbReference type="EMBL" id="KAF0692522.1"/>
    </source>
</evidence>
<feature type="domain" description="Cathepsin propeptide inhibitor" evidence="6">
    <location>
        <begin position="246"/>
        <end position="302"/>
    </location>
</feature>
<dbReference type="Gene3D" id="3.90.70.10">
    <property type="entry name" value="Cysteine proteinases"/>
    <property type="match status" value="1"/>
</dbReference>
<dbReference type="InterPro" id="IPR039417">
    <property type="entry name" value="Peptidase_C1A_papain-like"/>
</dbReference>
<feature type="chain" id="PRO_5036116370" evidence="4">
    <location>
        <begin position="20"/>
        <end position="546"/>
    </location>
</feature>
<gene>
    <name evidence="8" type="primary">Aste57867_16406</name>
    <name evidence="7" type="ORF">As57867_016349</name>
    <name evidence="8" type="ORF">ASTE57867_16406</name>
</gene>
<dbReference type="PROSITE" id="PS00640">
    <property type="entry name" value="THIOL_PROTEASE_ASN"/>
    <property type="match status" value="1"/>
</dbReference>
<keyword evidence="3" id="KW-1015">Disulfide bond</keyword>
<accession>A0A485L798</accession>
<evidence type="ECO:0000259" key="6">
    <source>
        <dbReference type="SMART" id="SM00848"/>
    </source>
</evidence>
<dbReference type="CDD" id="cd02248">
    <property type="entry name" value="Peptidase_C1A"/>
    <property type="match status" value="1"/>
</dbReference>
<evidence type="ECO:0000256" key="4">
    <source>
        <dbReference type="SAM" id="SignalP"/>
    </source>
</evidence>
<proteinExistence type="inferred from homology"/>
<feature type="domain" description="Peptidase C1A papain C-terminal" evidence="5">
    <location>
        <begin position="329"/>
        <end position="545"/>
    </location>
</feature>
<reference evidence="8 9" key="1">
    <citation type="submission" date="2019-03" db="EMBL/GenBank/DDBJ databases">
        <authorList>
            <person name="Gaulin E."/>
            <person name="Dumas B."/>
        </authorList>
    </citation>
    <scope>NUCLEOTIDE SEQUENCE [LARGE SCALE GENOMIC DNA]</scope>
    <source>
        <strain evidence="8">CBS 568.67</strain>
    </source>
</reference>
<dbReference type="PROSITE" id="PS00139">
    <property type="entry name" value="THIOL_PROTEASE_CYS"/>
    <property type="match status" value="1"/>
</dbReference>
<dbReference type="InterPro" id="IPR013201">
    <property type="entry name" value="Prot_inhib_I29"/>
</dbReference>
<keyword evidence="4" id="KW-0732">Signal</keyword>
<dbReference type="PANTHER" id="PTHR12411">
    <property type="entry name" value="CYSTEINE PROTEASE FAMILY C1-RELATED"/>
    <property type="match status" value="1"/>
</dbReference>
<dbReference type="SMART" id="SM00848">
    <property type="entry name" value="Inhibitor_I29"/>
    <property type="match status" value="1"/>
</dbReference>
<keyword evidence="2" id="KW-0865">Zymogen</keyword>
<name>A0A485L798_9STRA</name>
<protein>
    <submittedName>
        <fullName evidence="8">Aste57867_16406 protein</fullName>
    </submittedName>
</protein>
<dbReference type="SMART" id="SM00645">
    <property type="entry name" value="Pept_C1"/>
    <property type="match status" value="1"/>
</dbReference>
<organism evidence="8 9">
    <name type="scientific">Aphanomyces stellatus</name>
    <dbReference type="NCBI Taxonomy" id="120398"/>
    <lineage>
        <taxon>Eukaryota</taxon>
        <taxon>Sar</taxon>
        <taxon>Stramenopiles</taxon>
        <taxon>Oomycota</taxon>
        <taxon>Saprolegniomycetes</taxon>
        <taxon>Saprolegniales</taxon>
        <taxon>Verrucalvaceae</taxon>
        <taxon>Aphanomyces</taxon>
    </lineage>
</organism>
<dbReference type="InterPro" id="IPR025661">
    <property type="entry name" value="Pept_asp_AS"/>
</dbReference>
<dbReference type="GO" id="GO:0008234">
    <property type="term" value="F:cysteine-type peptidase activity"/>
    <property type="evidence" value="ECO:0007669"/>
    <property type="project" value="InterPro"/>
</dbReference>
<comment type="similarity">
    <text evidence="1">Belongs to the peptidase C1 family.</text>
</comment>
<dbReference type="PROSITE" id="PS00639">
    <property type="entry name" value="THIOL_PROTEASE_HIS"/>
    <property type="match status" value="1"/>
</dbReference>
<dbReference type="Pfam" id="PF08246">
    <property type="entry name" value="Inhibitor_I29"/>
    <property type="match status" value="1"/>
</dbReference>
<evidence type="ECO:0000256" key="1">
    <source>
        <dbReference type="ARBA" id="ARBA00008455"/>
    </source>
</evidence>
<dbReference type="InterPro" id="IPR013128">
    <property type="entry name" value="Peptidase_C1A"/>
</dbReference>
<dbReference type="Pfam" id="PF00112">
    <property type="entry name" value="Peptidase_C1"/>
    <property type="match status" value="1"/>
</dbReference>
<dbReference type="InterPro" id="IPR000169">
    <property type="entry name" value="Pept_cys_AS"/>
</dbReference>